<feature type="region of interest" description="Disordered" evidence="1">
    <location>
        <begin position="44"/>
        <end position="63"/>
    </location>
</feature>
<proteinExistence type="predicted"/>
<accession>A0A8H3F8B3</accession>
<keyword evidence="3" id="KW-1185">Reference proteome</keyword>
<protein>
    <submittedName>
        <fullName evidence="2">Uncharacterized protein</fullName>
    </submittedName>
</protein>
<gene>
    <name evidence="2" type="ORF">IMSHALPRED_004462</name>
</gene>
<dbReference type="AlphaFoldDB" id="A0A8H3F8B3"/>
<name>A0A8H3F8B3_9LECA</name>
<organism evidence="2 3">
    <name type="scientific">Imshaugia aleurites</name>
    <dbReference type="NCBI Taxonomy" id="172621"/>
    <lineage>
        <taxon>Eukaryota</taxon>
        <taxon>Fungi</taxon>
        <taxon>Dikarya</taxon>
        <taxon>Ascomycota</taxon>
        <taxon>Pezizomycotina</taxon>
        <taxon>Lecanoromycetes</taxon>
        <taxon>OSLEUM clade</taxon>
        <taxon>Lecanoromycetidae</taxon>
        <taxon>Lecanorales</taxon>
        <taxon>Lecanorineae</taxon>
        <taxon>Parmeliaceae</taxon>
        <taxon>Imshaugia</taxon>
    </lineage>
</organism>
<dbReference type="EMBL" id="CAJPDT010000021">
    <property type="protein sequence ID" value="CAF9918884.1"/>
    <property type="molecule type" value="Genomic_DNA"/>
</dbReference>
<dbReference type="Proteomes" id="UP000664534">
    <property type="component" value="Unassembled WGS sequence"/>
</dbReference>
<comment type="caution">
    <text evidence="2">The sequence shown here is derived from an EMBL/GenBank/DDBJ whole genome shotgun (WGS) entry which is preliminary data.</text>
</comment>
<evidence type="ECO:0000313" key="3">
    <source>
        <dbReference type="Proteomes" id="UP000664534"/>
    </source>
</evidence>
<sequence length="109" mass="12008">MGWRTPTNTSNDRRPEATLLLGEEDGVYKSPNLCPRLRRAQAIRIPAPAHPTRTNQPTTAPPPITRNVANFAADRTISAIPAADASASQIAFKSIDAERHGRKREFHNN</sequence>
<reference evidence="2" key="1">
    <citation type="submission" date="2021-03" db="EMBL/GenBank/DDBJ databases">
        <authorList>
            <person name="Tagirdzhanova G."/>
        </authorList>
    </citation>
    <scope>NUCLEOTIDE SEQUENCE</scope>
</reference>
<evidence type="ECO:0000313" key="2">
    <source>
        <dbReference type="EMBL" id="CAF9918884.1"/>
    </source>
</evidence>
<evidence type="ECO:0000256" key="1">
    <source>
        <dbReference type="SAM" id="MobiDB-lite"/>
    </source>
</evidence>